<organism evidence="3">
    <name type="scientific">Caenorhabditis remanei</name>
    <name type="common">Caenorhabditis vulgaris</name>
    <dbReference type="NCBI Taxonomy" id="31234"/>
    <lineage>
        <taxon>Eukaryota</taxon>
        <taxon>Metazoa</taxon>
        <taxon>Ecdysozoa</taxon>
        <taxon>Nematoda</taxon>
        <taxon>Chromadorea</taxon>
        <taxon>Rhabditida</taxon>
        <taxon>Rhabditina</taxon>
        <taxon>Rhabditomorpha</taxon>
        <taxon>Rhabditoidea</taxon>
        <taxon>Rhabditidae</taxon>
        <taxon>Peloderinae</taxon>
        <taxon>Caenorhabditis</taxon>
    </lineage>
</organism>
<dbReference type="Proteomes" id="UP000008281">
    <property type="component" value="Unassembled WGS sequence"/>
</dbReference>
<protein>
    <recommendedName>
        <fullName evidence="4">Serpentine Receptor, class H</fullName>
    </recommendedName>
</protein>
<dbReference type="EMBL" id="DS268488">
    <property type="protein sequence ID" value="EFP10734.1"/>
    <property type="molecule type" value="Genomic_DNA"/>
</dbReference>
<reference evidence="2" key="1">
    <citation type="submission" date="2007-07" db="EMBL/GenBank/DDBJ databases">
        <title>PCAP assembly of the Caenorhabditis remanei genome.</title>
        <authorList>
            <consortium name="The Caenorhabditis remanei Sequencing Consortium"/>
            <person name="Wilson R.K."/>
        </authorList>
    </citation>
    <scope>NUCLEOTIDE SEQUENCE [LARGE SCALE GENOMIC DNA]</scope>
    <source>
        <strain evidence="2">PB4641</strain>
    </source>
</reference>
<feature type="transmembrane region" description="Helical" evidence="1">
    <location>
        <begin position="101"/>
        <end position="121"/>
    </location>
</feature>
<dbReference type="InterPro" id="IPR019422">
    <property type="entry name" value="7TM_GPCR_serpentine_rcpt_Srh"/>
</dbReference>
<feature type="transmembrane region" description="Helical" evidence="1">
    <location>
        <begin position="35"/>
        <end position="52"/>
    </location>
</feature>
<feature type="transmembrane region" description="Helical" evidence="1">
    <location>
        <begin position="274"/>
        <end position="296"/>
    </location>
</feature>
<dbReference type="eggNOG" id="ENOG502TFHX">
    <property type="taxonomic scope" value="Eukaryota"/>
</dbReference>
<feature type="transmembrane region" description="Helical" evidence="1">
    <location>
        <begin position="64"/>
        <end position="89"/>
    </location>
</feature>
<keyword evidence="1" id="KW-1133">Transmembrane helix</keyword>
<evidence type="ECO:0000256" key="1">
    <source>
        <dbReference type="SAM" id="Phobius"/>
    </source>
</evidence>
<dbReference type="STRING" id="31234.E3MWX0"/>
<feature type="transmembrane region" description="Helical" evidence="1">
    <location>
        <begin position="308"/>
        <end position="330"/>
    </location>
</feature>
<keyword evidence="1" id="KW-0812">Transmembrane</keyword>
<dbReference type="PANTHER" id="PTHR22941:SF51">
    <property type="entry name" value="SERPENTINE RECEPTOR, CLASS H-RELATED"/>
    <property type="match status" value="1"/>
</dbReference>
<evidence type="ECO:0008006" key="4">
    <source>
        <dbReference type="Google" id="ProtNLM"/>
    </source>
</evidence>
<keyword evidence="3" id="KW-1185">Reference proteome</keyword>
<dbReference type="HOGENOM" id="CLU_042960_0_0_1"/>
<name>E3MWX0_CAERE</name>
<accession>E3MWX0</accession>
<feature type="transmembrane region" description="Helical" evidence="1">
    <location>
        <begin position="167"/>
        <end position="187"/>
    </location>
</feature>
<feature type="transmembrane region" description="Helical" evidence="1">
    <location>
        <begin position="226"/>
        <end position="254"/>
    </location>
</feature>
<dbReference type="InterPro" id="IPR053220">
    <property type="entry name" value="Nematode_rcpt-like_serp_H"/>
</dbReference>
<dbReference type="AlphaFoldDB" id="E3MWX0"/>
<keyword evidence="1" id="KW-0472">Membrane</keyword>
<evidence type="ECO:0000313" key="2">
    <source>
        <dbReference type="EMBL" id="EFP10734.1"/>
    </source>
</evidence>
<dbReference type="PANTHER" id="PTHR22941">
    <property type="entry name" value="SERPENTINE RECEPTOR"/>
    <property type="match status" value="1"/>
</dbReference>
<sequence>MYSTLSEYYLLEYPKCNAQYDFLASWQGLAWPSHILQGVAFPFQVLTFYIIVKNTPNHMSVVKWPILINHFWCTWLDFTICAFSTPYIFLSYLGFLGVGLFSWYGIPYLFQIVLAILVAFCELDVQNMCLQNNFVSGASGSYIYLFESRSNSLQENRFKFKKSTSRFIYHVAIFILDLSLFGMFWSVPGDQDSARLQVLTLDPCPTPEFFFGNVFIVTTDTDTIRFYTWFLIPFLLFHSIGHVLFHAACTVYYIFIAPTKSTSPLTRQIQRQFFVGLIFQTGIPVVFLAAPITYSMLAFFTDNLEQKWMNIAVIVAGLHGIGESLSVLMVHSSYRNAVWRLIPGCSAERDLVFGRRKSSKQIIMQKLSD</sequence>
<dbReference type="Pfam" id="PF10318">
    <property type="entry name" value="7TM_GPCR_Srh"/>
    <property type="match status" value="1"/>
</dbReference>
<gene>
    <name evidence="2" type="ORF">CRE_02559</name>
</gene>
<dbReference type="FunCoup" id="E3MWX0">
    <property type="interactions" value="552"/>
</dbReference>
<evidence type="ECO:0000313" key="3">
    <source>
        <dbReference type="Proteomes" id="UP000008281"/>
    </source>
</evidence>
<dbReference type="InParanoid" id="E3MWX0"/>
<dbReference type="OMA" id="TIWYLYV"/>
<dbReference type="OrthoDB" id="5861316at2759"/>
<proteinExistence type="predicted"/>